<feature type="compositionally biased region" description="Polar residues" evidence="1">
    <location>
        <begin position="1"/>
        <end position="27"/>
    </location>
</feature>
<evidence type="ECO:0000256" key="1">
    <source>
        <dbReference type="SAM" id="MobiDB-lite"/>
    </source>
</evidence>
<reference evidence="2" key="1">
    <citation type="submission" date="2020-05" db="EMBL/GenBank/DDBJ databases">
        <authorList>
            <person name="Chiriac C."/>
            <person name="Salcher M."/>
            <person name="Ghai R."/>
            <person name="Kavagutti S V."/>
        </authorList>
    </citation>
    <scope>NUCLEOTIDE SEQUENCE</scope>
</reference>
<sequence length="90" mass="9825">MKQQAPSHASSRPESAEQPTTSAQTQPVLPGLPSVDSRFRINERTRRIGLAGVAHARAVLAEQAARREAREAERASDRTAPNRQSQQRAA</sequence>
<feature type="region of interest" description="Disordered" evidence="1">
    <location>
        <begin position="62"/>
        <end position="90"/>
    </location>
</feature>
<dbReference type="AlphaFoldDB" id="A0A6J6XLK6"/>
<feature type="compositionally biased region" description="Basic and acidic residues" evidence="1">
    <location>
        <begin position="64"/>
        <end position="77"/>
    </location>
</feature>
<feature type="region of interest" description="Disordered" evidence="1">
    <location>
        <begin position="1"/>
        <end position="39"/>
    </location>
</feature>
<evidence type="ECO:0000313" key="2">
    <source>
        <dbReference type="EMBL" id="CAB4794757.1"/>
    </source>
</evidence>
<organism evidence="2">
    <name type="scientific">freshwater metagenome</name>
    <dbReference type="NCBI Taxonomy" id="449393"/>
    <lineage>
        <taxon>unclassified sequences</taxon>
        <taxon>metagenomes</taxon>
        <taxon>ecological metagenomes</taxon>
    </lineage>
</organism>
<dbReference type="EMBL" id="CAFAAJ010000025">
    <property type="protein sequence ID" value="CAB4794757.1"/>
    <property type="molecule type" value="Genomic_DNA"/>
</dbReference>
<protein>
    <submittedName>
        <fullName evidence="2">Unannotated protein</fullName>
    </submittedName>
</protein>
<name>A0A6J6XLK6_9ZZZZ</name>
<proteinExistence type="predicted"/>
<accession>A0A6J6XLK6</accession>
<feature type="compositionally biased region" description="Polar residues" evidence="1">
    <location>
        <begin position="81"/>
        <end position="90"/>
    </location>
</feature>
<gene>
    <name evidence="2" type="ORF">UFOPK3001_00551</name>
</gene>